<feature type="transmembrane region" description="Helical" evidence="1">
    <location>
        <begin position="24"/>
        <end position="43"/>
    </location>
</feature>
<dbReference type="EMBL" id="MQUA01000013">
    <property type="protein sequence ID" value="PQB06912.1"/>
    <property type="molecule type" value="Genomic_DNA"/>
</dbReference>
<dbReference type="Pfam" id="PF05656">
    <property type="entry name" value="DUF805"/>
    <property type="match status" value="1"/>
</dbReference>
<dbReference type="InterPro" id="IPR008523">
    <property type="entry name" value="DUF805"/>
</dbReference>
<comment type="caution">
    <text evidence="2">The sequence shown here is derived from an EMBL/GenBank/DDBJ whole genome shotgun (WGS) entry which is preliminary data.</text>
</comment>
<keyword evidence="3" id="KW-1185">Reference proteome</keyword>
<feature type="transmembrane region" description="Helical" evidence="1">
    <location>
        <begin position="81"/>
        <end position="101"/>
    </location>
</feature>
<name>A0A2S7KW84_9FLAO</name>
<evidence type="ECO:0000313" key="2">
    <source>
        <dbReference type="EMBL" id="PQB06912.1"/>
    </source>
</evidence>
<dbReference type="PANTHER" id="PTHR34980:SF2">
    <property type="entry name" value="INNER MEMBRANE PROTEIN YHAH-RELATED"/>
    <property type="match status" value="1"/>
</dbReference>
<dbReference type="OrthoDB" id="9812349at2"/>
<proteinExistence type="predicted"/>
<dbReference type="AlphaFoldDB" id="A0A2S7KW84"/>
<gene>
    <name evidence="2" type="ORF">BST83_06915</name>
</gene>
<keyword evidence="1" id="KW-1133">Transmembrane helix</keyword>
<accession>A0A2S7KW84</accession>
<dbReference type="RefSeq" id="WP_104809154.1">
    <property type="nucleotide sequence ID" value="NZ_MQUA01000013.1"/>
</dbReference>
<protein>
    <recommendedName>
        <fullName evidence="4">DUF805 domain-containing protein</fullName>
    </recommendedName>
</protein>
<dbReference type="Proteomes" id="UP000239522">
    <property type="component" value="Unassembled WGS sequence"/>
</dbReference>
<dbReference type="GO" id="GO:0005886">
    <property type="term" value="C:plasma membrane"/>
    <property type="evidence" value="ECO:0007669"/>
    <property type="project" value="TreeGrafter"/>
</dbReference>
<evidence type="ECO:0008006" key="4">
    <source>
        <dbReference type="Google" id="ProtNLM"/>
    </source>
</evidence>
<evidence type="ECO:0000313" key="3">
    <source>
        <dbReference type="Proteomes" id="UP000239522"/>
    </source>
</evidence>
<organism evidence="2 3">
    <name type="scientific">Polaribacter filamentus</name>
    <dbReference type="NCBI Taxonomy" id="53483"/>
    <lineage>
        <taxon>Bacteria</taxon>
        <taxon>Pseudomonadati</taxon>
        <taxon>Bacteroidota</taxon>
        <taxon>Flavobacteriia</taxon>
        <taxon>Flavobacteriales</taxon>
        <taxon>Flavobacteriaceae</taxon>
    </lineage>
</organism>
<keyword evidence="1" id="KW-0812">Transmembrane</keyword>
<sequence length="130" mass="15048">MNWYLKVLKEHYLDFSGRARRKEYWMFTLVNLIISWSLGSLDFIFGTTFFSLISVVYSLLVFIPSLAVAVRRLHDVGKSGWYYLLIFIPIIGWIWLLVLLVTEGESNSNKWGENPKGIGNESIINQIGLE</sequence>
<keyword evidence="1" id="KW-0472">Membrane</keyword>
<dbReference type="PANTHER" id="PTHR34980">
    <property type="entry name" value="INNER MEMBRANE PROTEIN-RELATED-RELATED"/>
    <property type="match status" value="1"/>
</dbReference>
<evidence type="ECO:0000256" key="1">
    <source>
        <dbReference type="SAM" id="Phobius"/>
    </source>
</evidence>
<reference evidence="2 3" key="1">
    <citation type="submission" date="2016-11" db="EMBL/GenBank/DDBJ databases">
        <title>Trade-off between light-utilization and light-protection in marine flavobacteria.</title>
        <authorList>
            <person name="Kumagai Y."/>
        </authorList>
    </citation>
    <scope>NUCLEOTIDE SEQUENCE [LARGE SCALE GENOMIC DNA]</scope>
    <source>
        <strain evidence="2 3">ATCC 700397</strain>
    </source>
</reference>
<feature type="transmembrane region" description="Helical" evidence="1">
    <location>
        <begin position="49"/>
        <end position="69"/>
    </location>
</feature>